<evidence type="ECO:0000313" key="1">
    <source>
        <dbReference type="EMBL" id="XBH08542.1"/>
    </source>
</evidence>
<reference evidence="1" key="1">
    <citation type="submission" date="2023-03" db="EMBL/GenBank/DDBJ databases">
        <title>Edaphobacter sp.</title>
        <authorList>
            <person name="Huber K.J."/>
            <person name="Papendorf J."/>
            <person name="Pilke C."/>
            <person name="Bunk B."/>
            <person name="Sproeer C."/>
            <person name="Pester M."/>
        </authorList>
    </citation>
    <scope>NUCLEOTIDE SEQUENCE</scope>
    <source>
        <strain evidence="1">DSM 109919</strain>
    </source>
</reference>
<dbReference type="EMBL" id="CP121194">
    <property type="protein sequence ID" value="XBH08542.1"/>
    <property type="molecule type" value="Genomic_DNA"/>
</dbReference>
<dbReference type="AlphaFoldDB" id="A0AAU7CSI1"/>
<evidence type="ECO:0008006" key="2">
    <source>
        <dbReference type="Google" id="ProtNLM"/>
    </source>
</evidence>
<accession>A0AAU7CSI1</accession>
<proteinExistence type="predicted"/>
<dbReference type="KEGG" id="epl:P4G45_08515"/>
<dbReference type="RefSeq" id="WP_348266051.1">
    <property type="nucleotide sequence ID" value="NZ_CP121194.1"/>
</dbReference>
<name>A0AAU7CSI1_9BACT</name>
<organism evidence="1">
    <name type="scientific">Edaphobacter paludis</name>
    <dbReference type="NCBI Taxonomy" id="3035702"/>
    <lineage>
        <taxon>Bacteria</taxon>
        <taxon>Pseudomonadati</taxon>
        <taxon>Acidobacteriota</taxon>
        <taxon>Terriglobia</taxon>
        <taxon>Terriglobales</taxon>
        <taxon>Acidobacteriaceae</taxon>
        <taxon>Edaphobacter</taxon>
    </lineage>
</organism>
<sequence length="86" mass="9720">MAIKQALEDALDETIHALALLDFDALKAVEERLTILTQSALIADQASIGSILRKKRVLELVLQHSESNLNALQRLYGRNTRDLWEH</sequence>
<gene>
    <name evidence="1" type="ORF">P4G45_08515</name>
</gene>
<protein>
    <recommendedName>
        <fullName evidence="2">Flagellar protein FlgN</fullName>
    </recommendedName>
</protein>